<dbReference type="EMBL" id="UINC01000572">
    <property type="protein sequence ID" value="SUZ57674.1"/>
    <property type="molecule type" value="Genomic_DNA"/>
</dbReference>
<protein>
    <submittedName>
        <fullName evidence="2">Uncharacterized protein</fullName>
    </submittedName>
</protein>
<proteinExistence type="predicted"/>
<gene>
    <name evidence="2" type="ORF">METZ01_LOCUS10528</name>
</gene>
<name>A0A381NU65_9ZZZZ</name>
<feature type="compositionally biased region" description="Basic and acidic residues" evidence="1">
    <location>
        <begin position="18"/>
        <end position="29"/>
    </location>
</feature>
<dbReference type="AlphaFoldDB" id="A0A381NU65"/>
<reference evidence="2" key="1">
    <citation type="submission" date="2018-05" db="EMBL/GenBank/DDBJ databases">
        <authorList>
            <person name="Lanie J.A."/>
            <person name="Ng W.-L."/>
            <person name="Kazmierczak K.M."/>
            <person name="Andrzejewski T.M."/>
            <person name="Davidsen T.M."/>
            <person name="Wayne K.J."/>
            <person name="Tettelin H."/>
            <person name="Glass J.I."/>
            <person name="Rusch D."/>
            <person name="Podicherti R."/>
            <person name="Tsui H.-C.T."/>
            <person name="Winkler M.E."/>
        </authorList>
    </citation>
    <scope>NUCLEOTIDE SEQUENCE</scope>
</reference>
<organism evidence="2">
    <name type="scientific">marine metagenome</name>
    <dbReference type="NCBI Taxonomy" id="408172"/>
    <lineage>
        <taxon>unclassified sequences</taxon>
        <taxon>metagenomes</taxon>
        <taxon>ecological metagenomes</taxon>
    </lineage>
</organism>
<feature type="non-terminal residue" evidence="2">
    <location>
        <position position="1"/>
    </location>
</feature>
<evidence type="ECO:0000256" key="1">
    <source>
        <dbReference type="SAM" id="MobiDB-lite"/>
    </source>
</evidence>
<accession>A0A381NU65</accession>
<evidence type="ECO:0000313" key="2">
    <source>
        <dbReference type="EMBL" id="SUZ57674.1"/>
    </source>
</evidence>
<sequence>VDAFDADTCSKPPDSASWEDRARGEGLFG</sequence>
<feature type="region of interest" description="Disordered" evidence="1">
    <location>
        <begin position="1"/>
        <end position="29"/>
    </location>
</feature>